<gene>
    <name evidence="2" type="ORF">BBD42_21265</name>
</gene>
<evidence type="ECO:0000313" key="2">
    <source>
        <dbReference type="EMBL" id="ANY68712.1"/>
    </source>
</evidence>
<keyword evidence="1" id="KW-1133">Transmembrane helix</keyword>
<accession>A0A1B2DLX9</accession>
<feature type="transmembrane region" description="Helical" evidence="1">
    <location>
        <begin position="49"/>
        <end position="68"/>
    </location>
</feature>
<proteinExistence type="predicted"/>
<dbReference type="EMBL" id="CP016808">
    <property type="protein sequence ID" value="ANY68712.1"/>
    <property type="molecule type" value="Genomic_DNA"/>
</dbReference>
<keyword evidence="1" id="KW-0812">Transmembrane</keyword>
<protein>
    <submittedName>
        <fullName evidence="2">Uncharacterized protein</fullName>
    </submittedName>
</protein>
<dbReference type="RefSeq" id="WP_099519817.1">
    <property type="nucleotide sequence ID" value="NZ_CP016808.1"/>
</dbReference>
<reference evidence="2" key="1">
    <citation type="submission" date="2016-08" db="EMBL/GenBank/DDBJ databases">
        <title>Complete Genome Seqeunce of Paenibacillus sp. BIHB 4019 from tea rhizoplane.</title>
        <authorList>
            <person name="Thakur R."/>
            <person name="Swarnkar M.K."/>
            <person name="Gulati A."/>
        </authorList>
    </citation>
    <scope>NUCLEOTIDE SEQUENCE [LARGE SCALE GENOMIC DNA]</scope>
    <source>
        <strain evidence="2">BIHB4019</strain>
    </source>
</reference>
<dbReference type="AlphaFoldDB" id="A0A1B2DLX9"/>
<evidence type="ECO:0000256" key="1">
    <source>
        <dbReference type="SAM" id="Phobius"/>
    </source>
</evidence>
<keyword evidence="1" id="KW-0472">Membrane</keyword>
<sequence length="74" mass="8694">MFWTAVWFIINMFFVTSLILFLFMQRSYTLAKLETGNEDKLRKAHKIRLTFGIISLILFVAMVASFLINMRLNG</sequence>
<organism evidence="2">
    <name type="scientific">Paenibacillus sp. BIHB 4019</name>
    <dbReference type="NCBI Taxonomy" id="1870819"/>
    <lineage>
        <taxon>Bacteria</taxon>
        <taxon>Bacillati</taxon>
        <taxon>Bacillota</taxon>
        <taxon>Bacilli</taxon>
        <taxon>Bacillales</taxon>
        <taxon>Paenibacillaceae</taxon>
        <taxon>Paenibacillus</taxon>
    </lineage>
</organism>
<name>A0A1B2DLX9_9BACL</name>
<feature type="transmembrane region" description="Helical" evidence="1">
    <location>
        <begin position="6"/>
        <end position="24"/>
    </location>
</feature>